<keyword evidence="6" id="KW-0460">Magnesium</keyword>
<accession>A0A072NHP2</accession>
<dbReference type="Proteomes" id="UP000027936">
    <property type="component" value="Unassembled WGS sequence"/>
</dbReference>
<dbReference type="InterPro" id="IPR000715">
    <property type="entry name" value="Glycosyl_transferase_4"/>
</dbReference>
<feature type="binding site" evidence="6">
    <location>
        <position position="52"/>
    </location>
    <ligand>
        <name>Mg(2+)</name>
        <dbReference type="ChEBI" id="CHEBI:18420"/>
    </ligand>
</feature>
<keyword evidence="4 7" id="KW-1133">Transmembrane helix</keyword>
<organism evidence="8 9">
    <name type="scientific">Schinkia azotoformans MEV2011</name>
    <dbReference type="NCBI Taxonomy" id="1348973"/>
    <lineage>
        <taxon>Bacteria</taxon>
        <taxon>Bacillati</taxon>
        <taxon>Bacillota</taxon>
        <taxon>Bacilli</taxon>
        <taxon>Bacillales</taxon>
        <taxon>Bacillaceae</taxon>
        <taxon>Calidifontibacillus/Schinkia group</taxon>
        <taxon>Schinkia</taxon>
    </lineage>
</organism>
<proteinExistence type="predicted"/>
<evidence type="ECO:0000256" key="7">
    <source>
        <dbReference type="SAM" id="Phobius"/>
    </source>
</evidence>
<dbReference type="GO" id="GO:0005886">
    <property type="term" value="C:plasma membrane"/>
    <property type="evidence" value="ECO:0007669"/>
    <property type="project" value="TreeGrafter"/>
</dbReference>
<keyword evidence="6" id="KW-0479">Metal-binding</keyword>
<reference evidence="8 9" key="1">
    <citation type="submission" date="2014-04" db="EMBL/GenBank/DDBJ databases">
        <title>Draft genome sequence of Bacillus azotoformans MEV2011, a (co-) denitrifying strain unable to grow in the presence of oxygen.</title>
        <authorList>
            <person name="Nielsen M."/>
            <person name="Schreiber L."/>
            <person name="Finster K."/>
            <person name="Schramm A."/>
        </authorList>
    </citation>
    <scope>NUCLEOTIDE SEQUENCE [LARGE SCALE GENOMIC DNA]</scope>
    <source>
        <strain evidence="8 9">MEV2011</strain>
    </source>
</reference>
<evidence type="ECO:0000256" key="3">
    <source>
        <dbReference type="ARBA" id="ARBA00022692"/>
    </source>
</evidence>
<dbReference type="EMBL" id="JJRY01000022">
    <property type="protein sequence ID" value="KEF36772.1"/>
    <property type="molecule type" value="Genomic_DNA"/>
</dbReference>
<protein>
    <submittedName>
        <fullName evidence="8">UDP-N-acetylmuramyl pentapeptide phosphotransferase/UDP-N-acetylglucosamine-1-phosphate transferase</fullName>
    </submittedName>
</protein>
<keyword evidence="5 7" id="KW-0472">Membrane</keyword>
<dbReference type="GO" id="GO:0044038">
    <property type="term" value="P:cell wall macromolecule biosynthetic process"/>
    <property type="evidence" value="ECO:0007669"/>
    <property type="project" value="TreeGrafter"/>
</dbReference>
<keyword evidence="3 7" id="KW-0812">Transmembrane</keyword>
<dbReference type="AlphaFoldDB" id="A0A072NHP2"/>
<evidence type="ECO:0000313" key="9">
    <source>
        <dbReference type="Proteomes" id="UP000027936"/>
    </source>
</evidence>
<sequence>MAGIVLTILLPFAVITYTQHYYQVFLFILICMEAILGFLLFNINPAHVFMGDTGSHSLGGLLAGLAFITKTEILFILMGGVVFIETLTVIIQLISMKLRKKRVFLMTPIHHTFELMGWSETKIVKMFWLINFSLSFLSILLLF</sequence>
<dbReference type="GO" id="GO:0016780">
    <property type="term" value="F:phosphotransferase activity, for other substituted phosphate groups"/>
    <property type="evidence" value="ECO:0007669"/>
    <property type="project" value="InterPro"/>
</dbReference>
<comment type="subcellular location">
    <subcellularLocation>
        <location evidence="1">Membrane</location>
        <topology evidence="1">Multi-pass membrane protein</topology>
    </subcellularLocation>
</comment>
<dbReference type="Pfam" id="PF00953">
    <property type="entry name" value="Glycos_transf_4"/>
    <property type="match status" value="1"/>
</dbReference>
<evidence type="ECO:0000256" key="1">
    <source>
        <dbReference type="ARBA" id="ARBA00004141"/>
    </source>
</evidence>
<comment type="caution">
    <text evidence="8">The sequence shown here is derived from an EMBL/GenBank/DDBJ whole genome shotgun (WGS) entry which is preliminary data.</text>
</comment>
<dbReference type="PANTHER" id="PTHR22926:SF5">
    <property type="entry name" value="PHOSPHO-N-ACETYLMURAMOYL-PENTAPEPTIDE-TRANSFERASE HOMOLOG"/>
    <property type="match status" value="1"/>
</dbReference>
<feature type="transmembrane region" description="Helical" evidence="7">
    <location>
        <begin position="74"/>
        <end position="94"/>
    </location>
</feature>
<evidence type="ECO:0000313" key="8">
    <source>
        <dbReference type="EMBL" id="KEF36772.1"/>
    </source>
</evidence>
<feature type="transmembrane region" description="Helical" evidence="7">
    <location>
        <begin position="123"/>
        <end position="142"/>
    </location>
</feature>
<evidence type="ECO:0000256" key="4">
    <source>
        <dbReference type="ARBA" id="ARBA00022989"/>
    </source>
</evidence>
<dbReference type="GO" id="GO:0071555">
    <property type="term" value="P:cell wall organization"/>
    <property type="evidence" value="ECO:0007669"/>
    <property type="project" value="TreeGrafter"/>
</dbReference>
<evidence type="ECO:0000256" key="5">
    <source>
        <dbReference type="ARBA" id="ARBA00023136"/>
    </source>
</evidence>
<keyword evidence="2 8" id="KW-0808">Transferase</keyword>
<evidence type="ECO:0000256" key="6">
    <source>
        <dbReference type="PIRSR" id="PIRSR600715-1"/>
    </source>
</evidence>
<evidence type="ECO:0000256" key="2">
    <source>
        <dbReference type="ARBA" id="ARBA00022679"/>
    </source>
</evidence>
<gene>
    <name evidence="8" type="ORF">M670_04023</name>
</gene>
<name>A0A072NHP2_SCHAZ</name>
<dbReference type="PATRIC" id="fig|1348973.3.peg.3908"/>
<comment type="cofactor">
    <cofactor evidence="6">
        <name>Mg(2+)</name>
        <dbReference type="ChEBI" id="CHEBI:18420"/>
    </cofactor>
</comment>
<dbReference type="PANTHER" id="PTHR22926">
    <property type="entry name" value="PHOSPHO-N-ACETYLMURAMOYL-PENTAPEPTIDE-TRANSFERASE"/>
    <property type="match status" value="1"/>
</dbReference>
<dbReference type="GO" id="GO:0046872">
    <property type="term" value="F:metal ion binding"/>
    <property type="evidence" value="ECO:0007669"/>
    <property type="project" value="UniProtKB-KW"/>
</dbReference>
<feature type="transmembrane region" description="Helical" evidence="7">
    <location>
        <begin position="20"/>
        <end position="41"/>
    </location>
</feature>